<dbReference type="EMBL" id="CAKOGL010000003">
    <property type="protein sequence ID" value="CAH2084665.1"/>
    <property type="molecule type" value="Genomic_DNA"/>
</dbReference>
<accession>A0AAU9TDF7</accession>
<reference evidence="2" key="1">
    <citation type="submission" date="2022-03" db="EMBL/GenBank/DDBJ databases">
        <authorList>
            <person name="Tunstrom K."/>
        </authorList>
    </citation>
    <scope>NUCLEOTIDE SEQUENCE</scope>
</reference>
<evidence type="ECO:0000313" key="2">
    <source>
        <dbReference type="EMBL" id="CAH2084668.1"/>
    </source>
</evidence>
<proteinExistence type="predicted"/>
<dbReference type="AlphaFoldDB" id="A0AAU9TDF7"/>
<protein>
    <submittedName>
        <fullName evidence="2">Uncharacterized protein</fullName>
    </submittedName>
</protein>
<keyword evidence="3" id="KW-1185">Reference proteome</keyword>
<organism evidence="2 3">
    <name type="scientific">Euphydryas editha</name>
    <name type="common">Edith's checkerspot</name>
    <dbReference type="NCBI Taxonomy" id="104508"/>
    <lineage>
        <taxon>Eukaryota</taxon>
        <taxon>Metazoa</taxon>
        <taxon>Ecdysozoa</taxon>
        <taxon>Arthropoda</taxon>
        <taxon>Hexapoda</taxon>
        <taxon>Insecta</taxon>
        <taxon>Pterygota</taxon>
        <taxon>Neoptera</taxon>
        <taxon>Endopterygota</taxon>
        <taxon>Lepidoptera</taxon>
        <taxon>Glossata</taxon>
        <taxon>Ditrysia</taxon>
        <taxon>Papilionoidea</taxon>
        <taxon>Nymphalidae</taxon>
        <taxon>Nymphalinae</taxon>
        <taxon>Euphydryas</taxon>
    </lineage>
</organism>
<gene>
    <name evidence="1" type="ORF">EEDITHA_LOCUS1212</name>
    <name evidence="2" type="ORF">EEDITHA_LOCUS1215</name>
</gene>
<comment type="caution">
    <text evidence="2">The sequence shown here is derived from an EMBL/GenBank/DDBJ whole genome shotgun (WGS) entry which is preliminary data.</text>
</comment>
<name>A0AAU9TDF7_EUPED</name>
<sequence>MANHSDIDVSKPNDALLEKDKKNHHYLAKCSVVAPTKKISLASSQSINYRPVPRLFGVKAAQCYDLFVDFKVAYDSVDSDFQVRK</sequence>
<dbReference type="EMBL" id="CAKOGL010000003">
    <property type="protein sequence ID" value="CAH2084668.1"/>
    <property type="molecule type" value="Genomic_DNA"/>
</dbReference>
<dbReference type="Proteomes" id="UP001153954">
    <property type="component" value="Unassembled WGS sequence"/>
</dbReference>
<evidence type="ECO:0000313" key="1">
    <source>
        <dbReference type="EMBL" id="CAH2084665.1"/>
    </source>
</evidence>
<evidence type="ECO:0000313" key="3">
    <source>
        <dbReference type="Proteomes" id="UP001153954"/>
    </source>
</evidence>